<evidence type="ECO:0000313" key="10">
    <source>
        <dbReference type="EMBL" id="MPM30953.1"/>
    </source>
</evidence>
<comment type="caution">
    <text evidence="10">The sequence shown here is derived from an EMBL/GenBank/DDBJ whole genome shotgun (WGS) entry which is preliminary data.</text>
</comment>
<evidence type="ECO:0000256" key="1">
    <source>
        <dbReference type="ARBA" id="ARBA00004496"/>
    </source>
</evidence>
<protein>
    <recommendedName>
        <fullName evidence="4">Methenyltetrahydromethanopterin cyclohydrolase</fullName>
        <ecNumber evidence="3">3.5.4.27</ecNumber>
    </recommendedName>
    <alternativeName>
        <fullName evidence="8">Methenyl-H4MPT cyclohydrolase</fullName>
    </alternativeName>
</protein>
<reference evidence="10" key="1">
    <citation type="submission" date="2019-08" db="EMBL/GenBank/DDBJ databases">
        <authorList>
            <person name="Kucharzyk K."/>
            <person name="Murdoch R.W."/>
            <person name="Higgins S."/>
            <person name="Loffler F."/>
        </authorList>
    </citation>
    <scope>NUCLEOTIDE SEQUENCE</scope>
</reference>
<dbReference type="GO" id="GO:0018759">
    <property type="term" value="F:methenyltetrahydromethanopterin cyclohydrolase activity"/>
    <property type="evidence" value="ECO:0007669"/>
    <property type="project" value="UniProtKB-EC"/>
</dbReference>
<name>A0A644YWW4_9ZZZZ</name>
<proteinExistence type="inferred from homology"/>
<sequence length="322" mass="35331">MQTLSERTVNIIEERILPHLWELNCERHTLKNGATVIDMGINVPGGREAALLFTLVTLGGLGDVGYGLIPVGGKMLESIEVRLDRPQEAALSSQFSAWKIKPTGEYQLPGFASGPARAIAYRDPIAKMWPYRETYSKTALAIQTAELPDEPIAEEVCSACGVELQNVYLLAAKTGSLVGCVQIAARMAEVSLWGLGYNGFPLDQVLSFSGSAAIPPVISDELIAMDRVNSSTLYGSVARYIVNCEDAEIERVLPHMAFSGTKHNKKTFAELYDAAERDIFKMDTDVHKVARIEMTNLRTGKTFYAGALDAEMLVQSYYENVK</sequence>
<comment type="similarity">
    <text evidence="2">Belongs to the MCH family.</text>
</comment>
<dbReference type="EMBL" id="VSSQ01005937">
    <property type="protein sequence ID" value="MPM30953.1"/>
    <property type="molecule type" value="Genomic_DNA"/>
</dbReference>
<evidence type="ECO:0000256" key="5">
    <source>
        <dbReference type="ARBA" id="ARBA00022490"/>
    </source>
</evidence>
<evidence type="ECO:0000256" key="6">
    <source>
        <dbReference type="ARBA" id="ARBA00022563"/>
    </source>
</evidence>
<dbReference type="GO" id="GO:0005737">
    <property type="term" value="C:cytoplasm"/>
    <property type="evidence" value="ECO:0007669"/>
    <property type="project" value="UniProtKB-SubCell"/>
</dbReference>
<dbReference type="Gene3D" id="3.30.1030.10">
    <property type="entry name" value="Methenyltetrahydromethanopterin Cyclohydrolase, Chain A, domain 2"/>
    <property type="match status" value="1"/>
</dbReference>
<evidence type="ECO:0000256" key="9">
    <source>
        <dbReference type="ARBA" id="ARBA00048684"/>
    </source>
</evidence>
<evidence type="ECO:0000256" key="4">
    <source>
        <dbReference type="ARBA" id="ARBA00020597"/>
    </source>
</evidence>
<keyword evidence="6" id="KW-0554">One-carbon metabolism</keyword>
<keyword evidence="5" id="KW-0963">Cytoplasm</keyword>
<accession>A0A644YWW4</accession>
<dbReference type="SUPFAM" id="SSF56199">
    <property type="entry name" value="Methenyltetrahydromethanopterin cyclohydrolase"/>
    <property type="match status" value="1"/>
</dbReference>
<evidence type="ECO:0000256" key="7">
    <source>
        <dbReference type="ARBA" id="ARBA00022801"/>
    </source>
</evidence>
<evidence type="ECO:0000256" key="3">
    <source>
        <dbReference type="ARBA" id="ARBA00012765"/>
    </source>
</evidence>
<dbReference type="GO" id="GO:0006730">
    <property type="term" value="P:one-carbon metabolic process"/>
    <property type="evidence" value="ECO:0007669"/>
    <property type="project" value="UniProtKB-KW"/>
</dbReference>
<comment type="subcellular location">
    <subcellularLocation>
        <location evidence="1">Cytoplasm</location>
    </subcellularLocation>
</comment>
<dbReference type="Gene3D" id="3.10.340.11">
    <property type="entry name" value="Methenyltetrahydromethanopterin Cyclohydrolase, Chain A, domain 1"/>
    <property type="match status" value="1"/>
</dbReference>
<dbReference type="InterPro" id="IPR003209">
    <property type="entry name" value="METHMP_CycHdrlase"/>
</dbReference>
<organism evidence="10">
    <name type="scientific">bioreactor metagenome</name>
    <dbReference type="NCBI Taxonomy" id="1076179"/>
    <lineage>
        <taxon>unclassified sequences</taxon>
        <taxon>metagenomes</taxon>
        <taxon>ecological metagenomes</taxon>
    </lineage>
</organism>
<evidence type="ECO:0000256" key="8">
    <source>
        <dbReference type="ARBA" id="ARBA00030468"/>
    </source>
</evidence>
<dbReference type="Pfam" id="PF02289">
    <property type="entry name" value="MCH"/>
    <property type="match status" value="1"/>
</dbReference>
<comment type="catalytic activity">
    <reaction evidence="9">
        <text>5,10-methenyl-5,6,7,8-tetrahydromethanopterin + H2O = N(5)-formyl-5,6,7,8-tetrahydromethanopterin + H(+)</text>
        <dbReference type="Rhea" id="RHEA:19053"/>
        <dbReference type="ChEBI" id="CHEBI:15377"/>
        <dbReference type="ChEBI" id="CHEBI:15378"/>
        <dbReference type="ChEBI" id="CHEBI:58018"/>
        <dbReference type="ChEBI" id="CHEBI:58337"/>
        <dbReference type="EC" id="3.5.4.27"/>
    </reaction>
</comment>
<keyword evidence="7 10" id="KW-0378">Hydrolase</keyword>
<dbReference type="EC" id="3.5.4.27" evidence="3"/>
<dbReference type="AlphaFoldDB" id="A0A644YWW4"/>
<gene>
    <name evidence="10" type="primary">mch_6</name>
    <name evidence="10" type="ORF">SDC9_77506</name>
</gene>
<evidence type="ECO:0000256" key="2">
    <source>
        <dbReference type="ARBA" id="ARBA00006902"/>
    </source>
</evidence>